<dbReference type="Gene3D" id="1.10.10.60">
    <property type="entry name" value="Homeodomain-like"/>
    <property type="match status" value="1"/>
</dbReference>
<dbReference type="STRING" id="1886670.PTI45_01577"/>
<dbReference type="InterPro" id="IPR036271">
    <property type="entry name" value="Tet_transcr_reg_TetR-rel_C_sf"/>
</dbReference>
<evidence type="ECO:0000256" key="5">
    <source>
        <dbReference type="PROSITE-ProRule" id="PRU00335"/>
    </source>
</evidence>
<feature type="domain" description="HTH tetR-type" evidence="6">
    <location>
        <begin position="6"/>
        <end position="66"/>
    </location>
</feature>
<dbReference type="PANTHER" id="PTHR30055">
    <property type="entry name" value="HTH-TYPE TRANSCRIPTIONAL REGULATOR RUTR"/>
    <property type="match status" value="1"/>
</dbReference>
<evidence type="ECO:0000256" key="3">
    <source>
        <dbReference type="ARBA" id="ARBA00023125"/>
    </source>
</evidence>
<dbReference type="GO" id="GO:0045892">
    <property type="term" value="P:negative regulation of DNA-templated transcription"/>
    <property type="evidence" value="ECO:0007669"/>
    <property type="project" value="InterPro"/>
</dbReference>
<dbReference type="PROSITE" id="PS50977">
    <property type="entry name" value="HTH_TETR_2"/>
    <property type="match status" value="1"/>
</dbReference>
<accession>A0A1E3L5Q0</accession>
<dbReference type="Gene3D" id="1.10.357.10">
    <property type="entry name" value="Tetracycline Repressor, domain 2"/>
    <property type="match status" value="1"/>
</dbReference>
<dbReference type="GO" id="GO:0000976">
    <property type="term" value="F:transcription cis-regulatory region binding"/>
    <property type="evidence" value="ECO:0007669"/>
    <property type="project" value="TreeGrafter"/>
</dbReference>
<keyword evidence="1" id="KW-0678">Repressor</keyword>
<dbReference type="InterPro" id="IPR001647">
    <property type="entry name" value="HTH_TetR"/>
</dbReference>
<evidence type="ECO:0000256" key="1">
    <source>
        <dbReference type="ARBA" id="ARBA00022491"/>
    </source>
</evidence>
<dbReference type="InterPro" id="IPR004111">
    <property type="entry name" value="Repressor_TetR_C"/>
</dbReference>
<dbReference type="PROSITE" id="PS01081">
    <property type="entry name" value="HTH_TETR_1"/>
    <property type="match status" value="1"/>
</dbReference>
<keyword evidence="8" id="KW-1185">Reference proteome</keyword>
<dbReference type="Pfam" id="PF02909">
    <property type="entry name" value="TetR_C_1"/>
    <property type="match status" value="1"/>
</dbReference>
<evidence type="ECO:0000256" key="4">
    <source>
        <dbReference type="ARBA" id="ARBA00023163"/>
    </source>
</evidence>
<dbReference type="GO" id="GO:0003700">
    <property type="term" value="F:DNA-binding transcription factor activity"/>
    <property type="evidence" value="ECO:0007669"/>
    <property type="project" value="TreeGrafter"/>
</dbReference>
<keyword evidence="2" id="KW-0805">Transcription regulation</keyword>
<gene>
    <name evidence="7" type="ORF">PTI45_01577</name>
</gene>
<reference evidence="7 8" key="1">
    <citation type="submission" date="2016-08" db="EMBL/GenBank/DDBJ databases">
        <title>Genome sequencing of Paenibacillus sp. TI45-13ar, isolated from Korean traditional nuruk.</title>
        <authorList>
            <person name="Kim S.-J."/>
        </authorList>
    </citation>
    <scope>NUCLEOTIDE SEQUENCE [LARGE SCALE GENOMIC DNA]</scope>
    <source>
        <strain evidence="7 8">TI45-13ar</strain>
    </source>
</reference>
<name>A0A1E3L5Q0_9BACL</name>
<dbReference type="InterPro" id="IPR003012">
    <property type="entry name" value="Tet_transcr_reg_TetR"/>
</dbReference>
<feature type="DNA-binding region" description="H-T-H motif" evidence="5">
    <location>
        <begin position="29"/>
        <end position="48"/>
    </location>
</feature>
<evidence type="ECO:0000313" key="7">
    <source>
        <dbReference type="EMBL" id="ODP29066.1"/>
    </source>
</evidence>
<dbReference type="InterPro" id="IPR050109">
    <property type="entry name" value="HTH-type_TetR-like_transc_reg"/>
</dbReference>
<dbReference type="InterPro" id="IPR023772">
    <property type="entry name" value="DNA-bd_HTH_TetR-type_CS"/>
</dbReference>
<keyword evidence="3 5" id="KW-0238">DNA-binding</keyword>
<dbReference type="SUPFAM" id="SSF46689">
    <property type="entry name" value="Homeodomain-like"/>
    <property type="match status" value="1"/>
</dbReference>
<organism evidence="7 8">
    <name type="scientific">Paenibacillus nuruki</name>
    <dbReference type="NCBI Taxonomy" id="1886670"/>
    <lineage>
        <taxon>Bacteria</taxon>
        <taxon>Bacillati</taxon>
        <taxon>Bacillota</taxon>
        <taxon>Bacilli</taxon>
        <taxon>Bacillales</taxon>
        <taxon>Paenibacillaceae</taxon>
        <taxon>Paenibacillus</taxon>
    </lineage>
</organism>
<dbReference type="InterPro" id="IPR009057">
    <property type="entry name" value="Homeodomain-like_sf"/>
</dbReference>
<dbReference type="EMBL" id="MDER01000032">
    <property type="protein sequence ID" value="ODP29066.1"/>
    <property type="molecule type" value="Genomic_DNA"/>
</dbReference>
<dbReference type="RefSeq" id="WP_069327010.1">
    <property type="nucleotide sequence ID" value="NZ_MDER01000032.1"/>
</dbReference>
<protein>
    <submittedName>
        <fullName evidence="7">Tetracycline repressor protein class A from transposon 1721</fullName>
    </submittedName>
</protein>
<sequence length="224" mass="25874">MAKKIAVSEARVLEASWELLAQDGLEKFSMRKLADLIGIQAPSIYWYFKSKQLLFQAMANQVAREIMLNIHLQGDWKKQLHHYAVTMREQLRIYPCSAQLLMRTLPLESDYLQLLDQFLQPIEPLPLTDKEKLNYIVCVINYVLCHELDEYERQQVAIGIGVKDEKLLEGWALKSFDQIPQEKVSIIHRMYTNGLFGEVGTDEMFESGLDILLRGIEQKVIASS</sequence>
<evidence type="ECO:0000259" key="6">
    <source>
        <dbReference type="PROSITE" id="PS50977"/>
    </source>
</evidence>
<proteinExistence type="predicted"/>
<comment type="caution">
    <text evidence="7">The sequence shown here is derived from an EMBL/GenBank/DDBJ whole genome shotgun (WGS) entry which is preliminary data.</text>
</comment>
<dbReference type="Proteomes" id="UP000094578">
    <property type="component" value="Unassembled WGS sequence"/>
</dbReference>
<dbReference type="PANTHER" id="PTHR30055:SF151">
    <property type="entry name" value="TRANSCRIPTIONAL REGULATORY PROTEIN"/>
    <property type="match status" value="1"/>
</dbReference>
<dbReference type="GO" id="GO:0046677">
    <property type="term" value="P:response to antibiotic"/>
    <property type="evidence" value="ECO:0007669"/>
    <property type="project" value="InterPro"/>
</dbReference>
<keyword evidence="4" id="KW-0804">Transcription</keyword>
<dbReference type="SUPFAM" id="SSF48498">
    <property type="entry name" value="Tetracyclin repressor-like, C-terminal domain"/>
    <property type="match status" value="1"/>
</dbReference>
<evidence type="ECO:0000256" key="2">
    <source>
        <dbReference type="ARBA" id="ARBA00023015"/>
    </source>
</evidence>
<dbReference type="Pfam" id="PF00440">
    <property type="entry name" value="TetR_N"/>
    <property type="match status" value="1"/>
</dbReference>
<dbReference type="PATRIC" id="fig|1886670.3.peg.1604"/>
<dbReference type="PRINTS" id="PR00455">
    <property type="entry name" value="HTHTETR"/>
</dbReference>
<dbReference type="PRINTS" id="PR00400">
    <property type="entry name" value="TETREPRESSOR"/>
</dbReference>
<evidence type="ECO:0000313" key="8">
    <source>
        <dbReference type="Proteomes" id="UP000094578"/>
    </source>
</evidence>
<dbReference type="AlphaFoldDB" id="A0A1E3L5Q0"/>